<dbReference type="Pfam" id="PF01018">
    <property type="entry name" value="GTP1_OBG"/>
    <property type="match status" value="1"/>
</dbReference>
<keyword evidence="3" id="KW-0547">Nucleotide-binding</keyword>
<dbReference type="GO" id="GO:0003924">
    <property type="term" value="F:GTPase activity"/>
    <property type="evidence" value="ECO:0007669"/>
    <property type="project" value="InterPro"/>
</dbReference>
<organism evidence="7 8">
    <name type="scientific">Microctonus hyperodae</name>
    <name type="common">Parasitoid wasp</name>
    <dbReference type="NCBI Taxonomy" id="165561"/>
    <lineage>
        <taxon>Eukaryota</taxon>
        <taxon>Metazoa</taxon>
        <taxon>Ecdysozoa</taxon>
        <taxon>Arthropoda</taxon>
        <taxon>Hexapoda</taxon>
        <taxon>Insecta</taxon>
        <taxon>Pterygota</taxon>
        <taxon>Neoptera</taxon>
        <taxon>Endopterygota</taxon>
        <taxon>Hymenoptera</taxon>
        <taxon>Apocrita</taxon>
        <taxon>Ichneumonoidea</taxon>
        <taxon>Braconidae</taxon>
        <taxon>Euphorinae</taxon>
        <taxon>Microctonus</taxon>
    </lineage>
</organism>
<dbReference type="Gene3D" id="3.40.50.300">
    <property type="entry name" value="P-loop containing nucleotide triphosphate hydrolases"/>
    <property type="match status" value="1"/>
</dbReference>
<dbReference type="PANTHER" id="PTHR11702">
    <property type="entry name" value="DEVELOPMENTALLY REGULATED GTP-BINDING PROTEIN-RELATED"/>
    <property type="match status" value="1"/>
</dbReference>
<proteinExistence type="inferred from homology"/>
<keyword evidence="8" id="KW-1185">Reference proteome</keyword>
<dbReference type="Pfam" id="PF01926">
    <property type="entry name" value="MMR_HSR1"/>
    <property type="match status" value="1"/>
</dbReference>
<dbReference type="InterPro" id="IPR045086">
    <property type="entry name" value="OBG_GTPase"/>
</dbReference>
<dbReference type="HAMAP" id="MF_01454">
    <property type="entry name" value="GTPase_Obg"/>
    <property type="match status" value="1"/>
</dbReference>
<dbReference type="AlphaFoldDB" id="A0AA39KZ72"/>
<keyword evidence="2" id="KW-0690">Ribosome biogenesis</keyword>
<evidence type="ECO:0000313" key="8">
    <source>
        <dbReference type="Proteomes" id="UP001168972"/>
    </source>
</evidence>
<evidence type="ECO:0000259" key="5">
    <source>
        <dbReference type="PROSITE" id="PS51710"/>
    </source>
</evidence>
<dbReference type="SUPFAM" id="SSF52540">
    <property type="entry name" value="P-loop containing nucleoside triphosphate hydrolases"/>
    <property type="match status" value="1"/>
</dbReference>
<dbReference type="PIRSF" id="PIRSF002401">
    <property type="entry name" value="GTP_bd_Obg/CgtA"/>
    <property type="match status" value="1"/>
</dbReference>
<feature type="domain" description="Obg" evidence="6">
    <location>
        <begin position="38"/>
        <end position="193"/>
    </location>
</feature>
<dbReference type="InterPro" id="IPR005225">
    <property type="entry name" value="Small_GTP-bd"/>
</dbReference>
<gene>
    <name evidence="7" type="ORF">PV327_007973</name>
</gene>
<evidence type="ECO:0008006" key="9">
    <source>
        <dbReference type="Google" id="ProtNLM"/>
    </source>
</evidence>
<dbReference type="PRINTS" id="PR00326">
    <property type="entry name" value="GTP1OBG"/>
</dbReference>
<reference evidence="7" key="1">
    <citation type="journal article" date="2023" name="bioRxiv">
        <title>Scaffold-level genome assemblies of two parasitoid biocontrol wasps reveal the parthenogenesis mechanism and an associated novel virus.</title>
        <authorList>
            <person name="Inwood S."/>
            <person name="Skelly J."/>
            <person name="Guhlin J."/>
            <person name="Harrop T."/>
            <person name="Goldson S."/>
            <person name="Dearden P."/>
        </authorList>
    </citation>
    <scope>NUCLEOTIDE SEQUENCE</scope>
    <source>
        <strain evidence="7">Lincoln</strain>
        <tissue evidence="7">Whole body</tissue>
    </source>
</reference>
<protein>
    <recommendedName>
        <fullName evidence="9">Mitochondrial ribosome-associated GTPase 2</fullName>
    </recommendedName>
</protein>
<evidence type="ECO:0000259" key="6">
    <source>
        <dbReference type="PROSITE" id="PS51883"/>
    </source>
</evidence>
<dbReference type="NCBIfam" id="TIGR00231">
    <property type="entry name" value="small_GTP"/>
    <property type="match status" value="1"/>
</dbReference>
<evidence type="ECO:0000256" key="3">
    <source>
        <dbReference type="ARBA" id="ARBA00022741"/>
    </source>
</evidence>
<dbReference type="EMBL" id="JAQQBR010000004">
    <property type="protein sequence ID" value="KAK0179155.1"/>
    <property type="molecule type" value="Genomic_DNA"/>
</dbReference>
<dbReference type="InterPro" id="IPR031167">
    <property type="entry name" value="G_OBG"/>
</dbReference>
<evidence type="ECO:0000313" key="7">
    <source>
        <dbReference type="EMBL" id="KAK0179155.1"/>
    </source>
</evidence>
<dbReference type="FunFam" id="2.70.210.12:FF:000001">
    <property type="entry name" value="GTPase Obg"/>
    <property type="match status" value="1"/>
</dbReference>
<evidence type="ECO:0000256" key="4">
    <source>
        <dbReference type="ARBA" id="ARBA00023134"/>
    </source>
</evidence>
<dbReference type="GO" id="GO:0005739">
    <property type="term" value="C:mitochondrion"/>
    <property type="evidence" value="ECO:0007669"/>
    <property type="project" value="TreeGrafter"/>
</dbReference>
<name>A0AA39KZ72_MICHY</name>
<accession>A0AA39KZ72</accession>
<evidence type="ECO:0000256" key="1">
    <source>
        <dbReference type="ARBA" id="ARBA00007699"/>
    </source>
</evidence>
<reference evidence="7" key="2">
    <citation type="submission" date="2023-03" db="EMBL/GenBank/DDBJ databases">
        <authorList>
            <person name="Inwood S.N."/>
            <person name="Skelly J.G."/>
            <person name="Guhlin J."/>
            <person name="Harrop T.W.R."/>
            <person name="Goldson S.G."/>
            <person name="Dearden P.K."/>
        </authorList>
    </citation>
    <scope>NUCLEOTIDE SEQUENCE</scope>
    <source>
        <strain evidence="7">Lincoln</strain>
        <tissue evidence="7">Whole body</tissue>
    </source>
</reference>
<dbReference type="SUPFAM" id="SSF82051">
    <property type="entry name" value="Obg GTP-binding protein N-terminal domain"/>
    <property type="match status" value="1"/>
</dbReference>
<keyword evidence="4" id="KW-0342">GTP-binding</keyword>
<dbReference type="InterPro" id="IPR006073">
    <property type="entry name" value="GTP-bd"/>
</dbReference>
<dbReference type="InterPro" id="IPR036726">
    <property type="entry name" value="GTP1_OBG_dom_sf"/>
</dbReference>
<dbReference type="GO" id="GO:0042254">
    <property type="term" value="P:ribosome biogenesis"/>
    <property type="evidence" value="ECO:0007669"/>
    <property type="project" value="UniProtKB-UniRule"/>
</dbReference>
<dbReference type="GO" id="GO:0005525">
    <property type="term" value="F:GTP binding"/>
    <property type="evidence" value="ECO:0007669"/>
    <property type="project" value="UniProtKB-KW"/>
</dbReference>
<dbReference type="InterPro" id="IPR027417">
    <property type="entry name" value="P-loop_NTPase"/>
</dbReference>
<dbReference type="PROSITE" id="PS51883">
    <property type="entry name" value="OBG"/>
    <property type="match status" value="1"/>
</dbReference>
<dbReference type="PANTHER" id="PTHR11702:SF31">
    <property type="entry name" value="MITOCHONDRIAL RIBOSOME-ASSOCIATED GTPASE 2"/>
    <property type="match status" value="1"/>
</dbReference>
<dbReference type="Gene3D" id="2.70.210.12">
    <property type="entry name" value="GTP1/OBG domain"/>
    <property type="match status" value="1"/>
</dbReference>
<dbReference type="CDD" id="cd01898">
    <property type="entry name" value="Obg"/>
    <property type="match status" value="1"/>
</dbReference>
<dbReference type="PROSITE" id="PS51710">
    <property type="entry name" value="G_OBG"/>
    <property type="match status" value="1"/>
</dbReference>
<dbReference type="Proteomes" id="UP001168972">
    <property type="component" value="Unassembled WGS sequence"/>
</dbReference>
<dbReference type="InterPro" id="IPR014100">
    <property type="entry name" value="GTP-bd_Obg/CgtA"/>
</dbReference>
<sequence length="375" mass="41357">MSYSYRRFHCSRCLHNEDYNTAIPLRRKKARSTRTTNQYFVDMKQVKTIGGNGGDGAISFLRLCMNDRAGPDGGDGGHGGHVIFEVSPDVKDLAHFKPLINADHGEQGYNKDCHGRNANHTVIKVPIGTIVRNTNGDILADMDEEGMMFIAARGGAGGHGNAFFASDTQQSPKIAEIGAVGEDNQYVLEIKSMAHVGLIGLPNAGKSTLLRAISRARPKVAPYPFTTVKPHLGMVLYDDYEQIAVADLPGLITDSHKNRGLGVMFLKHAERCAALLFIIDLSSNAPWKQLETLKHEIEQFSTRLSQRPQLIIANKIDLPGAEENLNLLKQHVDVPIIPISAKMGTNVTVLLKQIRILYDKEVNRKKNETSIEDPM</sequence>
<evidence type="ECO:0000256" key="2">
    <source>
        <dbReference type="ARBA" id="ARBA00022517"/>
    </source>
</evidence>
<dbReference type="InterPro" id="IPR006169">
    <property type="entry name" value="GTP1_OBG_dom"/>
</dbReference>
<comment type="caution">
    <text evidence="7">The sequence shown here is derived from an EMBL/GenBank/DDBJ whole genome shotgun (WGS) entry which is preliminary data.</text>
</comment>
<dbReference type="NCBIfam" id="TIGR02729">
    <property type="entry name" value="Obg_CgtA"/>
    <property type="match status" value="1"/>
</dbReference>
<comment type="similarity">
    <text evidence="1">Belongs to the TRAFAC class OBG-HflX-like GTPase superfamily. OBG GTPase family.</text>
</comment>
<dbReference type="GO" id="GO:0000287">
    <property type="term" value="F:magnesium ion binding"/>
    <property type="evidence" value="ECO:0007669"/>
    <property type="project" value="InterPro"/>
</dbReference>
<dbReference type="NCBIfam" id="NF008956">
    <property type="entry name" value="PRK12299.1"/>
    <property type="match status" value="1"/>
</dbReference>
<feature type="domain" description="OBG-type G" evidence="5">
    <location>
        <begin position="194"/>
        <end position="359"/>
    </location>
</feature>